<dbReference type="AlphaFoldDB" id="A0A329RS22"/>
<accession>A0A329RS22</accession>
<reference evidence="5 6" key="1">
    <citation type="submission" date="2018-01" db="EMBL/GenBank/DDBJ databases">
        <title>Draft genome of the strawberry crown rot pathogen Phytophthora cactorum.</title>
        <authorList>
            <person name="Armitage A.D."/>
            <person name="Lysoe E."/>
            <person name="Nellist C.F."/>
            <person name="Harrison R.J."/>
            <person name="Brurberg M.B."/>
        </authorList>
    </citation>
    <scope>NUCLEOTIDE SEQUENCE [LARGE SCALE GENOMIC DNA]</scope>
    <source>
        <strain evidence="5 6">10300</strain>
    </source>
</reference>
<protein>
    <submittedName>
        <fullName evidence="5">Uncharacterized protein</fullName>
    </submittedName>
</protein>
<dbReference type="Proteomes" id="UP000774804">
    <property type="component" value="Unassembled WGS sequence"/>
</dbReference>
<sequence length="183" mass="19968">MLVFVVRIGTNEVGKPPAIFEREPINGSIKHIPRRGILQNAHGTLIDQVVVPLECGRSRSTTRKQPFRRLGETPEQKISTHLKDGRIRDVCQSPRSDVPSDEAPVIAVARDPMNPRDSGRRQRSQLGAWERTVGTFRGSMSDSGSSSLILVAVVATATGTLGWSMDGAITARITGRRIFSGNN</sequence>
<dbReference type="Proteomes" id="UP000735874">
    <property type="component" value="Unassembled WGS sequence"/>
</dbReference>
<dbReference type="Proteomes" id="UP000760860">
    <property type="component" value="Unassembled WGS sequence"/>
</dbReference>
<dbReference type="OrthoDB" id="10291833at2759"/>
<reference evidence="1" key="2">
    <citation type="submission" date="2018-10" db="EMBL/GenBank/DDBJ databases">
        <title>Effector identification in a new, highly contiguous assembly of the strawberry crown rot pathogen Phytophthora cactorum.</title>
        <authorList>
            <person name="Armitage A.D."/>
            <person name="Nellist C.F."/>
            <person name="Bates H."/>
            <person name="Vickerstaff R.J."/>
            <person name="Harrison R.J."/>
        </authorList>
    </citation>
    <scope>NUCLEOTIDE SEQUENCE</scope>
    <source>
        <strain evidence="1">15-7</strain>
        <strain evidence="2">4032</strain>
        <strain evidence="3">4040</strain>
        <strain evidence="4">P421</strain>
    </source>
</reference>
<dbReference type="VEuPathDB" id="FungiDB:PC110_g17590"/>
<dbReference type="EMBL" id="RCMI01001579">
    <property type="protein sequence ID" value="KAG2883309.1"/>
    <property type="molecule type" value="Genomic_DNA"/>
</dbReference>
<proteinExistence type="predicted"/>
<evidence type="ECO:0000313" key="4">
    <source>
        <dbReference type="EMBL" id="KAG3214540.1"/>
    </source>
</evidence>
<comment type="caution">
    <text evidence="5">The sequence shown here is derived from an EMBL/GenBank/DDBJ whole genome shotgun (WGS) entry which is preliminary data.</text>
</comment>
<keyword evidence="6" id="KW-1185">Reference proteome</keyword>
<evidence type="ECO:0000313" key="2">
    <source>
        <dbReference type="EMBL" id="KAG2883309.1"/>
    </source>
</evidence>
<evidence type="ECO:0000313" key="5">
    <source>
        <dbReference type="EMBL" id="RAW25998.1"/>
    </source>
</evidence>
<gene>
    <name evidence="5" type="ORF">PC110_g17590</name>
    <name evidence="1" type="ORF">PC113_g12717</name>
    <name evidence="2" type="ORF">PC115_g21653</name>
    <name evidence="3" type="ORF">PC117_g24329</name>
    <name evidence="4" type="ORF">PC129_g14543</name>
</gene>
<dbReference type="Proteomes" id="UP000251314">
    <property type="component" value="Unassembled WGS sequence"/>
</dbReference>
<dbReference type="EMBL" id="MJFZ01000691">
    <property type="protein sequence ID" value="RAW25998.1"/>
    <property type="molecule type" value="Genomic_DNA"/>
</dbReference>
<organism evidence="5 6">
    <name type="scientific">Phytophthora cactorum</name>
    <dbReference type="NCBI Taxonomy" id="29920"/>
    <lineage>
        <taxon>Eukaryota</taxon>
        <taxon>Sar</taxon>
        <taxon>Stramenopiles</taxon>
        <taxon>Oomycota</taxon>
        <taxon>Peronosporomycetes</taxon>
        <taxon>Peronosporales</taxon>
        <taxon>Peronosporaceae</taxon>
        <taxon>Phytophthora</taxon>
    </lineage>
</organism>
<dbReference type="EMBL" id="RCMG01000391">
    <property type="protein sequence ID" value="KAG2855127.1"/>
    <property type="molecule type" value="Genomic_DNA"/>
</dbReference>
<dbReference type="EMBL" id="RCMK01001614">
    <property type="protein sequence ID" value="KAG2891113.1"/>
    <property type="molecule type" value="Genomic_DNA"/>
</dbReference>
<evidence type="ECO:0000313" key="3">
    <source>
        <dbReference type="EMBL" id="KAG2891113.1"/>
    </source>
</evidence>
<name>A0A329RS22_9STRA</name>
<evidence type="ECO:0000313" key="6">
    <source>
        <dbReference type="Proteomes" id="UP000251314"/>
    </source>
</evidence>
<evidence type="ECO:0000313" key="1">
    <source>
        <dbReference type="EMBL" id="KAG2855127.1"/>
    </source>
</evidence>
<dbReference type="Proteomes" id="UP000736787">
    <property type="component" value="Unassembled WGS sequence"/>
</dbReference>
<dbReference type="EMBL" id="RCMV01000630">
    <property type="protein sequence ID" value="KAG3214540.1"/>
    <property type="molecule type" value="Genomic_DNA"/>
</dbReference>